<keyword evidence="2" id="KW-1185">Reference proteome</keyword>
<sequence length="70" mass="8000">MPAIRPIETVWALLKQKVYEGNWTALSKQQLAGRIRRKIKEVDIEVVRTLLERVPGHLRLVGREGADALI</sequence>
<evidence type="ECO:0000313" key="1">
    <source>
        <dbReference type="EMBL" id="KAF0301976.1"/>
    </source>
</evidence>
<reference evidence="1 2" key="1">
    <citation type="submission" date="2019-07" db="EMBL/GenBank/DDBJ databases">
        <title>Draft genome assembly of a fouling barnacle, Amphibalanus amphitrite (Darwin, 1854): The first reference genome for Thecostraca.</title>
        <authorList>
            <person name="Kim W."/>
        </authorList>
    </citation>
    <scope>NUCLEOTIDE SEQUENCE [LARGE SCALE GENOMIC DNA]</scope>
    <source>
        <strain evidence="1">SNU_AA5</strain>
        <tissue evidence="1">Soma without cirri and trophi</tissue>
    </source>
</reference>
<dbReference type="GO" id="GO:0003676">
    <property type="term" value="F:nucleic acid binding"/>
    <property type="evidence" value="ECO:0007669"/>
    <property type="project" value="InterPro"/>
</dbReference>
<dbReference type="OrthoDB" id="10025891at2759"/>
<dbReference type="Gene3D" id="3.30.420.10">
    <property type="entry name" value="Ribonuclease H-like superfamily/Ribonuclease H"/>
    <property type="match status" value="1"/>
</dbReference>
<comment type="caution">
    <text evidence="1">The sequence shown here is derived from an EMBL/GenBank/DDBJ whole genome shotgun (WGS) entry which is preliminary data.</text>
</comment>
<gene>
    <name evidence="1" type="ORF">FJT64_025872</name>
</gene>
<proteinExistence type="predicted"/>
<protein>
    <submittedName>
        <fullName evidence="1">Uncharacterized protein</fullName>
    </submittedName>
</protein>
<evidence type="ECO:0000313" key="2">
    <source>
        <dbReference type="Proteomes" id="UP000440578"/>
    </source>
</evidence>
<dbReference type="EMBL" id="VIIS01001105">
    <property type="protein sequence ID" value="KAF0301976.1"/>
    <property type="molecule type" value="Genomic_DNA"/>
</dbReference>
<accession>A0A6A4W3W8</accession>
<dbReference type="Proteomes" id="UP000440578">
    <property type="component" value="Unassembled WGS sequence"/>
</dbReference>
<dbReference type="AlphaFoldDB" id="A0A6A4W3W8"/>
<organism evidence="1 2">
    <name type="scientific">Amphibalanus amphitrite</name>
    <name type="common">Striped barnacle</name>
    <name type="synonym">Balanus amphitrite</name>
    <dbReference type="NCBI Taxonomy" id="1232801"/>
    <lineage>
        <taxon>Eukaryota</taxon>
        <taxon>Metazoa</taxon>
        <taxon>Ecdysozoa</taxon>
        <taxon>Arthropoda</taxon>
        <taxon>Crustacea</taxon>
        <taxon>Multicrustacea</taxon>
        <taxon>Cirripedia</taxon>
        <taxon>Thoracica</taxon>
        <taxon>Thoracicalcarea</taxon>
        <taxon>Balanomorpha</taxon>
        <taxon>Balanoidea</taxon>
        <taxon>Balanidae</taxon>
        <taxon>Amphibalaninae</taxon>
        <taxon>Amphibalanus</taxon>
    </lineage>
</organism>
<name>A0A6A4W3W8_AMPAM</name>
<dbReference type="InterPro" id="IPR036397">
    <property type="entry name" value="RNaseH_sf"/>
</dbReference>